<dbReference type="GO" id="GO:0042597">
    <property type="term" value="C:periplasmic space"/>
    <property type="evidence" value="ECO:0007669"/>
    <property type="project" value="UniProtKB-SubCell"/>
</dbReference>
<dbReference type="PIRSF" id="PIRSF005427">
    <property type="entry name" value="RseB"/>
    <property type="match status" value="1"/>
</dbReference>
<dbReference type="RefSeq" id="WP_088606017.1">
    <property type="nucleotide sequence ID" value="NZ_NJIH01000020.1"/>
</dbReference>
<feature type="signal peptide" evidence="5">
    <location>
        <begin position="1"/>
        <end position="43"/>
    </location>
</feature>
<accession>A0A225M041</accession>
<feature type="domain" description="MucB/RseB C-terminal" evidence="7">
    <location>
        <begin position="247"/>
        <end position="342"/>
    </location>
</feature>
<dbReference type="AlphaFoldDB" id="A0A225M041"/>
<dbReference type="PANTHER" id="PTHR38782">
    <property type="match status" value="1"/>
</dbReference>
<keyword evidence="4" id="KW-0574">Periplasm</keyword>
<comment type="subcellular location">
    <subcellularLocation>
        <location evidence="1">Periplasm</location>
    </subcellularLocation>
</comment>
<dbReference type="Gene3D" id="2.50.20.10">
    <property type="entry name" value="Lipoprotein localisation LolA/LolB/LppX"/>
    <property type="match status" value="1"/>
</dbReference>
<evidence type="ECO:0000256" key="5">
    <source>
        <dbReference type="SAM" id="SignalP"/>
    </source>
</evidence>
<proteinExistence type="inferred from homology"/>
<evidence type="ECO:0000256" key="2">
    <source>
        <dbReference type="ARBA" id="ARBA00008150"/>
    </source>
</evidence>
<evidence type="ECO:0000313" key="9">
    <source>
        <dbReference type="Proteomes" id="UP000214603"/>
    </source>
</evidence>
<feature type="domain" description="MucB/RseB N-terminal" evidence="6">
    <location>
        <begin position="54"/>
        <end position="228"/>
    </location>
</feature>
<dbReference type="InterPro" id="IPR038484">
    <property type="entry name" value="MucB/RseB_C_sf"/>
</dbReference>
<protein>
    <submittedName>
        <fullName evidence="8">Siderophore-interacting protein</fullName>
    </submittedName>
</protein>
<evidence type="ECO:0000259" key="6">
    <source>
        <dbReference type="Pfam" id="PF03888"/>
    </source>
</evidence>
<organism evidence="8 9">
    <name type="scientific">Candidimonas nitroreducens</name>
    <dbReference type="NCBI Taxonomy" id="683354"/>
    <lineage>
        <taxon>Bacteria</taxon>
        <taxon>Pseudomonadati</taxon>
        <taxon>Pseudomonadota</taxon>
        <taxon>Betaproteobacteria</taxon>
        <taxon>Burkholderiales</taxon>
        <taxon>Alcaligenaceae</taxon>
        <taxon>Candidimonas</taxon>
    </lineage>
</organism>
<dbReference type="InterPro" id="IPR033434">
    <property type="entry name" value="MucB/RseB_N"/>
</dbReference>
<name>A0A225M041_9BURK</name>
<keyword evidence="3 5" id="KW-0732">Signal</keyword>
<dbReference type="Pfam" id="PF17188">
    <property type="entry name" value="MucB_RseB_C"/>
    <property type="match status" value="1"/>
</dbReference>
<evidence type="ECO:0000256" key="3">
    <source>
        <dbReference type="ARBA" id="ARBA00022729"/>
    </source>
</evidence>
<comment type="similarity">
    <text evidence="2">Belongs to the RseB family.</text>
</comment>
<reference evidence="9" key="1">
    <citation type="submission" date="2017-06" db="EMBL/GenBank/DDBJ databases">
        <title>Herbaspirillum phytohormonus sp. nov., isolated from the root nodule of Robinia pseudoacacia in lead-zinc mine.</title>
        <authorList>
            <person name="Fan M."/>
            <person name="Lin Y."/>
        </authorList>
    </citation>
    <scope>NUCLEOTIDE SEQUENCE [LARGE SCALE GENOMIC DNA]</scope>
    <source>
        <strain evidence="9">SC-089</strain>
    </source>
</reference>
<dbReference type="OrthoDB" id="7067274at2"/>
<sequence>MTDAAYLQPGATRRTPQAAAGRHCLPLLLLALAGALAGPCAAAAEPGGDSDSIIAVLQKVQDAARSTDYAGVFTYQEGAQLQSTRVVHLVDGTGERELLDTLDGPPREFIRHNEQVQYLIPEKKLIVMLPRRADQFPGVLLGDGKSIPANYTLTREGHEARVAGRECHMLELRPRDAARYGYRLCTDATTSLLLKAQTLSPQRTVIDQVSFTSLRVGHGISADELNSRWKTQGWQVHRASVQPVDLSKQGWRIPAPPGFQAITQVTRSMRAGRQVSQLVLSDGLAAISVFIEPTGSAHDAVPPKGAVHKGAMNIFGTRIGDHWLTAIGEVPVDTLRGIAQSTEYVPLIAPQP</sequence>
<evidence type="ECO:0000259" key="7">
    <source>
        <dbReference type="Pfam" id="PF17188"/>
    </source>
</evidence>
<dbReference type="InterPro" id="IPR005588">
    <property type="entry name" value="MucB_RseB"/>
</dbReference>
<dbReference type="Gene3D" id="3.30.200.100">
    <property type="entry name" value="MucB/RseB, C-terminal domain"/>
    <property type="match status" value="1"/>
</dbReference>
<keyword evidence="9" id="KW-1185">Reference proteome</keyword>
<comment type="caution">
    <text evidence="8">The sequence shown here is derived from an EMBL/GenBank/DDBJ whole genome shotgun (WGS) entry which is preliminary data.</text>
</comment>
<dbReference type="InterPro" id="IPR033436">
    <property type="entry name" value="MucB/RseB_C"/>
</dbReference>
<feature type="chain" id="PRO_5012601266" evidence="5">
    <location>
        <begin position="44"/>
        <end position="352"/>
    </location>
</feature>
<evidence type="ECO:0000313" key="8">
    <source>
        <dbReference type="EMBL" id="OWT53583.1"/>
    </source>
</evidence>
<dbReference type="CDD" id="cd16327">
    <property type="entry name" value="RseB"/>
    <property type="match status" value="1"/>
</dbReference>
<dbReference type="EMBL" id="NJIH01000020">
    <property type="protein sequence ID" value="OWT53583.1"/>
    <property type="molecule type" value="Genomic_DNA"/>
</dbReference>
<dbReference type="Pfam" id="PF03888">
    <property type="entry name" value="MucB_RseB"/>
    <property type="match status" value="1"/>
</dbReference>
<evidence type="ECO:0000256" key="1">
    <source>
        <dbReference type="ARBA" id="ARBA00004418"/>
    </source>
</evidence>
<dbReference type="PANTHER" id="PTHR38782:SF1">
    <property type="entry name" value="SIGMA-E FACTOR REGULATORY PROTEIN RSEB"/>
    <property type="match status" value="1"/>
</dbReference>
<evidence type="ECO:0000256" key="4">
    <source>
        <dbReference type="ARBA" id="ARBA00022764"/>
    </source>
</evidence>
<dbReference type="Proteomes" id="UP000214603">
    <property type="component" value="Unassembled WGS sequence"/>
</dbReference>
<gene>
    <name evidence="8" type="ORF">CEY11_24310</name>
</gene>